<organism evidence="9 10">
    <name type="scientific">Phytophthora rubi</name>
    <dbReference type="NCBI Taxonomy" id="129364"/>
    <lineage>
        <taxon>Eukaryota</taxon>
        <taxon>Sar</taxon>
        <taxon>Stramenopiles</taxon>
        <taxon>Oomycota</taxon>
        <taxon>Peronosporomycetes</taxon>
        <taxon>Peronosporales</taxon>
        <taxon>Peronosporaceae</taxon>
        <taxon>Phytophthora</taxon>
    </lineage>
</organism>
<evidence type="ECO:0000313" key="9">
    <source>
        <dbReference type="EMBL" id="KAE9052842.1"/>
    </source>
</evidence>
<dbReference type="GO" id="GO:0005829">
    <property type="term" value="C:cytosol"/>
    <property type="evidence" value="ECO:0007669"/>
    <property type="project" value="TreeGrafter"/>
</dbReference>
<dbReference type="PANTHER" id="PTHR10997:SF8">
    <property type="entry name" value="EXPORTIN-2"/>
    <property type="match status" value="1"/>
</dbReference>
<dbReference type="Pfam" id="PF08506">
    <property type="entry name" value="Cse1"/>
    <property type="match status" value="1"/>
</dbReference>
<dbReference type="InterPro" id="IPR016024">
    <property type="entry name" value="ARM-type_fold"/>
</dbReference>
<dbReference type="SUPFAM" id="SSF48371">
    <property type="entry name" value="ARM repeat"/>
    <property type="match status" value="1"/>
</dbReference>
<keyword evidence="6" id="KW-0653">Protein transport</keyword>
<dbReference type="InterPro" id="IPR001494">
    <property type="entry name" value="Importin-beta_N"/>
</dbReference>
<dbReference type="GO" id="GO:0006606">
    <property type="term" value="P:protein import into nucleus"/>
    <property type="evidence" value="ECO:0007669"/>
    <property type="project" value="TreeGrafter"/>
</dbReference>
<dbReference type="EMBL" id="QXFV01000003">
    <property type="protein sequence ID" value="KAE9052842.1"/>
    <property type="molecule type" value="Genomic_DNA"/>
</dbReference>
<comment type="caution">
    <text evidence="9">The sequence shown here is derived from an EMBL/GenBank/DDBJ whole genome shotgun (WGS) entry which is preliminary data.</text>
</comment>
<dbReference type="Pfam" id="PF03810">
    <property type="entry name" value="IBN_N"/>
    <property type="match status" value="1"/>
</dbReference>
<comment type="subcellular location">
    <subcellularLocation>
        <location evidence="2">Cytoplasm</location>
    </subcellularLocation>
    <subcellularLocation>
        <location evidence="1">Nucleus</location>
    </subcellularLocation>
</comment>
<evidence type="ECO:0000256" key="4">
    <source>
        <dbReference type="ARBA" id="ARBA00022448"/>
    </source>
</evidence>
<evidence type="ECO:0000256" key="5">
    <source>
        <dbReference type="ARBA" id="ARBA00022490"/>
    </source>
</evidence>
<evidence type="ECO:0000256" key="6">
    <source>
        <dbReference type="ARBA" id="ARBA00022927"/>
    </source>
</evidence>
<dbReference type="SMART" id="SM00913">
    <property type="entry name" value="IBN_N"/>
    <property type="match status" value="1"/>
</dbReference>
<dbReference type="FunFam" id="1.25.10.10:FF:000507">
    <property type="entry name" value="Exportin-2"/>
    <property type="match status" value="1"/>
</dbReference>
<dbReference type="InterPro" id="IPR011989">
    <property type="entry name" value="ARM-like"/>
</dbReference>
<evidence type="ECO:0000256" key="7">
    <source>
        <dbReference type="ARBA" id="ARBA00023242"/>
    </source>
</evidence>
<feature type="domain" description="Importin N-terminal" evidence="8">
    <location>
        <begin position="27"/>
        <end position="99"/>
    </location>
</feature>
<dbReference type="GO" id="GO:0005049">
    <property type="term" value="F:nuclear export signal receptor activity"/>
    <property type="evidence" value="ECO:0007669"/>
    <property type="project" value="TreeGrafter"/>
</dbReference>
<dbReference type="AlphaFoldDB" id="A0A6A3P482"/>
<dbReference type="InterPro" id="IPR013713">
    <property type="entry name" value="XPO2_central"/>
</dbReference>
<dbReference type="PANTHER" id="PTHR10997">
    <property type="entry name" value="IMPORTIN-7, 8, 11"/>
    <property type="match status" value="1"/>
</dbReference>
<proteinExistence type="inferred from homology"/>
<keyword evidence="5" id="KW-0963">Cytoplasm</keyword>
<dbReference type="Pfam" id="PF03378">
    <property type="entry name" value="CAS_CSE1"/>
    <property type="match status" value="1"/>
</dbReference>
<gene>
    <name evidence="9" type="ORF">PR001_g122</name>
</gene>
<reference evidence="9 10" key="1">
    <citation type="submission" date="2018-09" db="EMBL/GenBank/DDBJ databases">
        <title>Genomic investigation of the strawberry pathogen Phytophthora fragariae indicates pathogenicity is determined by transcriptional variation in three key races.</title>
        <authorList>
            <person name="Adams T.M."/>
            <person name="Armitage A.D."/>
            <person name="Sobczyk M.K."/>
            <person name="Bates H.J."/>
            <person name="Dunwell J.M."/>
            <person name="Nellist C.F."/>
            <person name="Harrison R.J."/>
        </authorList>
    </citation>
    <scope>NUCLEOTIDE SEQUENCE [LARGE SCALE GENOMIC DNA]</scope>
    <source>
        <strain evidence="9 10">SCRP249</strain>
    </source>
</reference>
<comment type="similarity">
    <text evidence="3">Belongs to the XPO2/CSE1 family.</text>
</comment>
<sequence length="946" mass="106936">MAEPNMPMLRQSLEGTLSPFAETRKGAEAYLNTLSSQPNYVLLLLQVLESAAEKQEVRLAAALLFKNFIKHNWDPEKQGCVPQNEKNLVKQHLVELMCRMPETLQKQLIEALTTIGEYDFPAQWPDLLAQLVQKLQAEQDWQVKNGVLMTANTIFKRFRNVFKSDDLFRELKHCLEAFQEPLLVFFKETGVALRAPGVAAEQQAQMVTALRYMSRIYYSLNWQDLPEYFEDHISEWMGEFLSYLSYENPALVDTDNEDEPGPIDRLLVAIVENINLYAEKYDEEFKPFLQKFTEVIWNLLAHRITLYPKHDELAAKCMKFLTSVASRSFHRALFESPQVLTELCGIVVTNLQLRSSDEELFEDNPMDYIRRDIEGSDGDSRRSAARDLVRGLLGNFDEAVTQICMTTIQTHLQQYKADPARNWAMKDVSINLVIAISAMKQSRLRGVSEVNSRVPLMDFFMAEVLPELSTPNQASLILKADAIKFVSTFRSQMPVEVMDQLFPLLMNCMDPSQFVVHTYAAACLERILTVKDPSGSLRFSKERLAPYLGKLLEHVFNILEQPNYPENDYLMKLTSILNRICANPSNPSFSHYLFESLSVLILNVCKTNPAATERFEELLFPPFQKVLTNDVDALSPYVYQVLAQMLELRPSGVSDAYKSMFPVLLNPTLWERVSNVPAIVKLIEAYMRKAPNDVAQSVGGILGVFQKLISSRSTEANAFSLLRGLFAFMARDAYANFLNEIIKILMIRLQTRMAGRNSVGYTKELIYTVSVLIGKLGPDTFLASLDALQKGMATMFIKSVWLTCNARGRTPAERKACVIGLTRLMCETELCVADLDLWTEMLAAVVKVLEEAGESGAAVKDEDEALLELEQTGYEAGYAKLFFASVVSLDHLQEYPVPTRYLAESIAKLSASKPGVHLAYAQTKLPTPATLTALQSYFAQNNVPFQ</sequence>
<evidence type="ECO:0000259" key="8">
    <source>
        <dbReference type="PROSITE" id="PS50166"/>
    </source>
</evidence>
<dbReference type="GO" id="GO:0005635">
    <property type="term" value="C:nuclear envelope"/>
    <property type="evidence" value="ECO:0007669"/>
    <property type="project" value="TreeGrafter"/>
</dbReference>
<keyword evidence="7" id="KW-0539">Nucleus</keyword>
<keyword evidence="4" id="KW-0813">Transport</keyword>
<dbReference type="InterPro" id="IPR005043">
    <property type="entry name" value="XPO2_C"/>
</dbReference>
<evidence type="ECO:0000256" key="2">
    <source>
        <dbReference type="ARBA" id="ARBA00004496"/>
    </source>
</evidence>
<name>A0A6A3P482_9STRA</name>
<evidence type="ECO:0000256" key="3">
    <source>
        <dbReference type="ARBA" id="ARBA00008669"/>
    </source>
</evidence>
<protein>
    <submittedName>
        <fullName evidence="9">Exportin-2</fullName>
    </submittedName>
</protein>
<accession>A0A6A3P482</accession>
<dbReference type="GO" id="GO:0006611">
    <property type="term" value="P:protein export from nucleus"/>
    <property type="evidence" value="ECO:0007669"/>
    <property type="project" value="TreeGrafter"/>
</dbReference>
<dbReference type="GO" id="GO:0031267">
    <property type="term" value="F:small GTPase binding"/>
    <property type="evidence" value="ECO:0007669"/>
    <property type="project" value="InterPro"/>
</dbReference>
<evidence type="ECO:0000256" key="1">
    <source>
        <dbReference type="ARBA" id="ARBA00004123"/>
    </source>
</evidence>
<evidence type="ECO:0000313" key="10">
    <source>
        <dbReference type="Proteomes" id="UP000429607"/>
    </source>
</evidence>
<dbReference type="PROSITE" id="PS50166">
    <property type="entry name" value="IMPORTIN_B_NT"/>
    <property type="match status" value="1"/>
</dbReference>
<dbReference type="Gene3D" id="1.25.10.10">
    <property type="entry name" value="Leucine-rich Repeat Variant"/>
    <property type="match status" value="1"/>
</dbReference>
<dbReference type="Proteomes" id="UP000429607">
    <property type="component" value="Unassembled WGS sequence"/>
</dbReference>